<dbReference type="EMBL" id="PDCK01000044">
    <property type="protein sequence ID" value="PRQ28006.1"/>
    <property type="molecule type" value="Genomic_DNA"/>
</dbReference>
<feature type="domain" description="C2 NT-type" evidence="2">
    <location>
        <begin position="90"/>
        <end position="238"/>
    </location>
</feature>
<reference evidence="3 4" key="1">
    <citation type="journal article" date="2018" name="Nat. Genet.">
        <title>The Rosa genome provides new insights in the design of modern roses.</title>
        <authorList>
            <person name="Bendahmane M."/>
        </authorList>
    </citation>
    <scope>NUCLEOTIDE SEQUENCE [LARGE SCALE GENOMIC DNA]</scope>
    <source>
        <strain evidence="4">cv. Old Blush</strain>
    </source>
</reference>
<dbReference type="AlphaFoldDB" id="A0A2P6Q1G7"/>
<gene>
    <name evidence="3" type="ORF">RchiOBHm_Chr6g0311411</name>
</gene>
<evidence type="ECO:0000313" key="4">
    <source>
        <dbReference type="Proteomes" id="UP000238479"/>
    </source>
</evidence>
<dbReference type="PANTHER" id="PTHR33414">
    <property type="entry name" value="PROTEIN PLASTID MOVEMENT IMPAIRED 1-RELATED 1"/>
    <property type="match status" value="1"/>
</dbReference>
<keyword evidence="4" id="KW-1185">Reference proteome</keyword>
<protein>
    <submittedName>
        <fullName evidence="3">Putative EEIG1/EHBP1 domain-containing protein</fullName>
    </submittedName>
</protein>
<evidence type="ECO:0000313" key="3">
    <source>
        <dbReference type="EMBL" id="PRQ28006.1"/>
    </source>
</evidence>
<proteinExistence type="predicted"/>
<accession>A0A2P6Q1G7</accession>
<name>A0A2P6Q1G7_ROSCH</name>
<evidence type="ECO:0000256" key="1">
    <source>
        <dbReference type="SAM" id="MobiDB-lite"/>
    </source>
</evidence>
<feature type="compositionally biased region" description="Basic and acidic residues" evidence="1">
    <location>
        <begin position="44"/>
        <end position="55"/>
    </location>
</feature>
<dbReference type="Gramene" id="PRQ28006">
    <property type="protein sequence ID" value="PRQ28006"/>
    <property type="gene ID" value="RchiOBHm_Chr6g0311411"/>
</dbReference>
<dbReference type="STRING" id="74649.A0A2P6Q1G7"/>
<evidence type="ECO:0000259" key="2">
    <source>
        <dbReference type="PROSITE" id="PS51840"/>
    </source>
</evidence>
<dbReference type="InterPro" id="IPR039614">
    <property type="entry name" value="PMI1-like"/>
</dbReference>
<dbReference type="PANTHER" id="PTHR33414:SF10">
    <property type="entry name" value="PROTEIN PLASTID MOVEMENT IMPAIRED 1-RELATED 2"/>
    <property type="match status" value="1"/>
</dbReference>
<dbReference type="InterPro" id="IPR048972">
    <property type="entry name" value="PMI1_PMIR1-2_C"/>
</dbReference>
<dbReference type="Proteomes" id="UP000238479">
    <property type="component" value="Chromosome 6"/>
</dbReference>
<organism evidence="3 4">
    <name type="scientific">Rosa chinensis</name>
    <name type="common">China rose</name>
    <dbReference type="NCBI Taxonomy" id="74649"/>
    <lineage>
        <taxon>Eukaryota</taxon>
        <taxon>Viridiplantae</taxon>
        <taxon>Streptophyta</taxon>
        <taxon>Embryophyta</taxon>
        <taxon>Tracheophyta</taxon>
        <taxon>Spermatophyta</taxon>
        <taxon>Magnoliopsida</taxon>
        <taxon>eudicotyledons</taxon>
        <taxon>Gunneridae</taxon>
        <taxon>Pentapetalae</taxon>
        <taxon>rosids</taxon>
        <taxon>fabids</taxon>
        <taxon>Rosales</taxon>
        <taxon>Rosaceae</taxon>
        <taxon>Rosoideae</taxon>
        <taxon>Rosoideae incertae sedis</taxon>
        <taxon>Rosa</taxon>
    </lineage>
</organism>
<dbReference type="InterPro" id="IPR019448">
    <property type="entry name" value="NT-C2"/>
</dbReference>
<feature type="region of interest" description="Disordered" evidence="1">
    <location>
        <begin position="32"/>
        <end position="61"/>
    </location>
</feature>
<dbReference type="OMA" id="IIEGDQN"/>
<sequence length="1115" mass="123874">MMMQKTESKKSNSSGQLLRDIEEISKALYLHKPPPKALLPPPPHDSRSKSAEKTRFSGSNSNPAFLREDLLHKDKKSSSIWNWKKPLKALSHIGNRKFNCCFYLHVHALEGLPVSFNNLSVCVHWKRKDEVLQTSCSMVEEGMAEFDETLMHRCTVYGSRNGPNNSVKYAEKLCLIYISVNGAPGLDIGKHWVDLTRLLPLTFEELEGEKSFGKWSTSFNLSGKAKGGKLNVSLGFLVTQDKVANLSGNPNVPQVIDAVPKRSSSLDTGARRMLRRVGSVPSNVASRPAFSSQTLDLKVSQEVMLTGGLELSKSINFLCQRLDEGKLGRVIESDSEDVVPLKPQPDLDGLSAKGIEEYEDDNDVEFTIVEVGTEIPEKEKLNSDRVSGDANDVSAIENIYVDDVIEDYDIDLDEKTMIVSKDVCGNYVDDFMVNETKHEEDSICRSNMKEVESAELNHPFALEECLEERGHMELKSTYMASKTGKKSLSLDDVTESVSNEFLNMLGMDGCWSSNSDPESPRELLLREFEKEALTSGDLFFNVDWNEEQPEIGSSVSPVSYYEDYFENSDLSMIIQAAEEESKRESDLLKRRKATILEGLETEALMREWGLNETDFQNSPRILSGGFGSPIDLPLEEPPLPPLEVGFGPYVRMRGGGFLQSMNPSLFRNAKNSGTLVIQVSNPIVIPAKLGYDVVEILQQLALGGIGKLHMQVSKLMPLENITGKTIHQVAWEAVPTTVLTSYSCFRFEQILYGESKDEGFPSSWNFNDLRSELEGGEMGSDYVSLECLVPLAINKIEALSLEGLRIQSHMSDSEAPSSIYPQSGGRITCPHANCGEIFRSGVGGGLRMSDFRDSDDDIDELLDLSLSLEEWSRLDANIRGDEDQSREQFLKILAAHDAKCTDLVDEILTEDGSCSDLSGRNCGVLGNNLTIALMVQLRDPFRNYEPVGGPMLALIQVERGITHSIRKIPSTVLNDSNEKEHDVTILEDIDGKETERNEGDEEGNPQFKIIDVHLAGVDTESGNEQLWGTTTQLQSGSRWLLAAGLGKAISFPLSNSKAIVRSSPLASAKWQYRDSFWSISSTSHVQDTRAAWKDLIAPHIRNPNVIFLNETIKPH</sequence>
<dbReference type="PROSITE" id="PS51840">
    <property type="entry name" value="C2_NT"/>
    <property type="match status" value="1"/>
</dbReference>
<dbReference type="Pfam" id="PF21745">
    <property type="entry name" value="PMI1_PMIR1-2_C"/>
    <property type="match status" value="1"/>
</dbReference>
<comment type="caution">
    <text evidence="3">The sequence shown here is derived from an EMBL/GenBank/DDBJ whole genome shotgun (WGS) entry which is preliminary data.</text>
</comment>
<dbReference type="Pfam" id="PF10358">
    <property type="entry name" value="NT-C2"/>
    <property type="match status" value="1"/>
</dbReference>